<evidence type="ECO:0000259" key="2">
    <source>
        <dbReference type="Pfam" id="PF16087"/>
    </source>
</evidence>
<evidence type="ECO:0000313" key="3">
    <source>
        <dbReference type="EMBL" id="KAJ4440381.1"/>
    </source>
</evidence>
<evidence type="ECO:0000256" key="1">
    <source>
        <dbReference type="SAM" id="MobiDB-lite"/>
    </source>
</evidence>
<feature type="region of interest" description="Disordered" evidence="1">
    <location>
        <begin position="192"/>
        <end position="225"/>
    </location>
</feature>
<evidence type="ECO:0000313" key="4">
    <source>
        <dbReference type="Proteomes" id="UP001148838"/>
    </source>
</evidence>
<keyword evidence="4" id="KW-1185">Reference proteome</keyword>
<dbReference type="InterPro" id="IPR032135">
    <property type="entry name" value="DUF4817"/>
</dbReference>
<feature type="region of interest" description="Disordered" evidence="1">
    <location>
        <begin position="336"/>
        <end position="362"/>
    </location>
</feature>
<feature type="domain" description="DUF4817" evidence="2">
    <location>
        <begin position="240"/>
        <end position="287"/>
    </location>
</feature>
<name>A0ABQ8T1P5_PERAM</name>
<sequence length="375" mass="43125">MRLKSRAADAGHRLGWTLSVFLPTKPDRSNLAQVRRHYVSVKRHFVETRSFLFFSGLRLRTLRRLSSSDVTMETVFEMTEQVGDFVEFAGLEDFRDHGKNFVVFCGYCEARLVTRVVSVRETNANVLNSAKFFGNQAVTSSEEETGVTRTGIQQAQHNNTLVQANGNSGHQMVAIPKRVKELRYKSRLTRSRVMQVGDSSESSDEGRGENKNGCKTQHNMSESSGKHENMFICDMTVQLSLDERKWTLKCYWKVENVVEVQRRWRVEFGTQLPTRLPTSRIRDKFEVDRTVQDVLKGRCGRIDKSDRMSDRLKKNEQWLDKEFVCDLNAIKPTLQKRGPQAKFGESSSRSKRRKTQNVRKSAEIAKNLTFAAKIK</sequence>
<comment type="caution">
    <text evidence="3">The sequence shown here is derived from an EMBL/GenBank/DDBJ whole genome shotgun (WGS) entry which is preliminary data.</text>
</comment>
<reference evidence="3 4" key="1">
    <citation type="journal article" date="2022" name="Allergy">
        <title>Genome assembly and annotation of Periplaneta americana reveal a comprehensive cockroach allergen profile.</title>
        <authorList>
            <person name="Wang L."/>
            <person name="Xiong Q."/>
            <person name="Saelim N."/>
            <person name="Wang L."/>
            <person name="Nong W."/>
            <person name="Wan A.T."/>
            <person name="Shi M."/>
            <person name="Liu X."/>
            <person name="Cao Q."/>
            <person name="Hui J.H.L."/>
            <person name="Sookrung N."/>
            <person name="Leung T.F."/>
            <person name="Tungtrongchitr A."/>
            <person name="Tsui S.K.W."/>
        </authorList>
    </citation>
    <scope>NUCLEOTIDE SEQUENCE [LARGE SCALE GENOMIC DNA]</scope>
    <source>
        <strain evidence="3">PWHHKU_190912</strain>
    </source>
</reference>
<gene>
    <name evidence="3" type="ORF">ANN_08522</name>
</gene>
<protein>
    <recommendedName>
        <fullName evidence="2">DUF4817 domain-containing protein</fullName>
    </recommendedName>
</protein>
<dbReference type="EMBL" id="JAJSOF020000017">
    <property type="protein sequence ID" value="KAJ4440381.1"/>
    <property type="molecule type" value="Genomic_DNA"/>
</dbReference>
<organism evidence="3 4">
    <name type="scientific">Periplaneta americana</name>
    <name type="common">American cockroach</name>
    <name type="synonym">Blatta americana</name>
    <dbReference type="NCBI Taxonomy" id="6978"/>
    <lineage>
        <taxon>Eukaryota</taxon>
        <taxon>Metazoa</taxon>
        <taxon>Ecdysozoa</taxon>
        <taxon>Arthropoda</taxon>
        <taxon>Hexapoda</taxon>
        <taxon>Insecta</taxon>
        <taxon>Pterygota</taxon>
        <taxon>Neoptera</taxon>
        <taxon>Polyneoptera</taxon>
        <taxon>Dictyoptera</taxon>
        <taxon>Blattodea</taxon>
        <taxon>Blattoidea</taxon>
        <taxon>Blattidae</taxon>
        <taxon>Blattinae</taxon>
        <taxon>Periplaneta</taxon>
    </lineage>
</organism>
<proteinExistence type="predicted"/>
<dbReference type="Pfam" id="PF16087">
    <property type="entry name" value="DUF4817"/>
    <property type="match status" value="1"/>
</dbReference>
<dbReference type="Proteomes" id="UP001148838">
    <property type="component" value="Unassembled WGS sequence"/>
</dbReference>
<accession>A0ABQ8T1P5</accession>
<feature type="compositionally biased region" description="Polar residues" evidence="1">
    <location>
        <begin position="213"/>
        <end position="223"/>
    </location>
</feature>